<organism evidence="1 2">
    <name type="scientific">Aceticella autotrophica</name>
    <dbReference type="NCBI Taxonomy" id="2755338"/>
    <lineage>
        <taxon>Bacteria</taxon>
        <taxon>Bacillati</taxon>
        <taxon>Bacillota</taxon>
        <taxon>Clostridia</taxon>
        <taxon>Thermoanaerobacterales</taxon>
        <taxon>Thermoanaerobacteraceae</taxon>
        <taxon>Aceticella</taxon>
    </lineage>
</organism>
<keyword evidence="2" id="KW-1185">Reference proteome</keyword>
<accession>A0A975AXT7</accession>
<proteinExistence type="predicted"/>
<dbReference type="Proteomes" id="UP000671913">
    <property type="component" value="Chromosome"/>
</dbReference>
<dbReference type="AlphaFoldDB" id="A0A975AXT7"/>
<gene>
    <name evidence="1" type="ORF">ACETAC_06545</name>
</gene>
<sequence>MKKKICQQLLDTNENYYLFDFYNDILEDIGKELNIDFSKKIMKLGEIKKILGETKKS</sequence>
<dbReference type="EMBL" id="CP060096">
    <property type="protein sequence ID" value="QSZ28460.1"/>
    <property type="molecule type" value="Genomic_DNA"/>
</dbReference>
<reference evidence="1" key="1">
    <citation type="submission" date="2020-08" db="EMBL/GenBank/DDBJ databases">
        <title>Genomic insights into the carbon and energy metabolism of the first obligate autotrophic acetogenic bacterium Aceticella autotrophica gen. nov., sp. nov.</title>
        <authorList>
            <person name="Toshchakov S.V."/>
            <person name="Elcheninov A.G."/>
            <person name="Kublanov I.V."/>
            <person name="Frolov E.N."/>
            <person name="Lebedinsky A.V."/>
        </authorList>
    </citation>
    <scope>NUCLEOTIDE SEQUENCE</scope>
    <source>
        <strain evidence="1">3443-3Ac</strain>
    </source>
</reference>
<protein>
    <submittedName>
        <fullName evidence="1">Uncharacterized protein</fullName>
    </submittedName>
</protein>
<dbReference type="RefSeq" id="WP_284679249.1">
    <property type="nucleotide sequence ID" value="NZ_CP060096.1"/>
</dbReference>
<dbReference type="KEGG" id="aaut:ACETAC_06545"/>
<name>A0A975AXT7_9THEO</name>
<evidence type="ECO:0000313" key="1">
    <source>
        <dbReference type="EMBL" id="QSZ28460.1"/>
    </source>
</evidence>
<evidence type="ECO:0000313" key="2">
    <source>
        <dbReference type="Proteomes" id="UP000671913"/>
    </source>
</evidence>